<dbReference type="Proteomes" id="UP001580430">
    <property type="component" value="Unassembled WGS sequence"/>
</dbReference>
<dbReference type="InterPro" id="IPR051396">
    <property type="entry name" value="Bact_Antivir_Def_Nuclease"/>
</dbReference>
<reference evidence="2 3" key="1">
    <citation type="submission" date="2024-09" db="EMBL/GenBank/DDBJ databases">
        <title>Paenibacillus zeirhizospherea sp. nov., isolated from surface of the maize (Zea mays) roots in a horticulture field, Hungary.</title>
        <authorList>
            <person name="Marton D."/>
            <person name="Farkas M."/>
            <person name="Bedics A."/>
            <person name="Toth E."/>
            <person name="Tancsics A."/>
            <person name="Boka K."/>
            <person name="Marati G."/>
            <person name="Kriszt B."/>
            <person name="Cserhati M."/>
        </authorList>
    </citation>
    <scope>NUCLEOTIDE SEQUENCE [LARGE SCALE GENOMIC DNA]</scope>
    <source>
        <strain evidence="2 3">JCM 18446</strain>
    </source>
</reference>
<dbReference type="RefSeq" id="WP_375519242.1">
    <property type="nucleotide sequence ID" value="NZ_JBHIRY010000004.1"/>
</dbReference>
<dbReference type="PANTHER" id="PTHR43581">
    <property type="entry name" value="ATP/GTP PHOSPHATASE"/>
    <property type="match status" value="1"/>
</dbReference>
<dbReference type="PANTHER" id="PTHR43581:SF4">
    <property type="entry name" value="ATP_GTP PHOSPHATASE"/>
    <property type="match status" value="1"/>
</dbReference>
<dbReference type="EMBL" id="JBHIRY010000004">
    <property type="protein sequence ID" value="MFB5760078.1"/>
    <property type="molecule type" value="Genomic_DNA"/>
</dbReference>
<accession>A0ABV5BYJ1</accession>
<feature type="domain" description="ATPase AAA-type core" evidence="1">
    <location>
        <begin position="26"/>
        <end position="320"/>
    </location>
</feature>
<evidence type="ECO:0000313" key="3">
    <source>
        <dbReference type="Proteomes" id="UP001580430"/>
    </source>
</evidence>
<keyword evidence="3" id="KW-1185">Reference proteome</keyword>
<dbReference type="Pfam" id="PF13304">
    <property type="entry name" value="AAA_21"/>
    <property type="match status" value="1"/>
</dbReference>
<sequence length="367" mass="42434">MSFINEVNIRGFRGIKQLNLPHLSQINLFVGQNNSGKTSLLEALELSCRPLDITQLVITSKSRDRVWNGPIRMPTIESVIWMFPHISNEKDEAREIFIESQVNEVKRTYKVSCTEQQVLQSISRVTRSKATNIDEVSEEEVRALSIKMEYNDEESKREYSEEFILTDQFRFVRDKNIEIKILKHRMVTPIDHRVQPISARHLTRSIMSGEKNDIIELLQKFDKNIEGIEVLSPDGRSPVPFFKHKLMGYAPVSVFGDGVRRVLTIATAVLQCKDGILLIDEIETAVHTKLFEKFFDWLVSLCEEYNVQLFATTHSLETIDAILSAEKNNLEKLIAYRLETNDDYTDAKKFVGQDLYDIRYELGQDVR</sequence>
<proteinExistence type="predicted"/>
<dbReference type="InterPro" id="IPR027417">
    <property type="entry name" value="P-loop_NTPase"/>
</dbReference>
<evidence type="ECO:0000313" key="2">
    <source>
        <dbReference type="EMBL" id="MFB5760078.1"/>
    </source>
</evidence>
<dbReference type="SUPFAM" id="SSF52540">
    <property type="entry name" value="P-loop containing nucleoside triphosphate hydrolases"/>
    <property type="match status" value="1"/>
</dbReference>
<gene>
    <name evidence="2" type="ORF">ACE5LO_06690</name>
</gene>
<comment type="caution">
    <text evidence="2">The sequence shown here is derived from an EMBL/GenBank/DDBJ whole genome shotgun (WGS) entry which is preliminary data.</text>
</comment>
<dbReference type="Gene3D" id="3.40.50.300">
    <property type="entry name" value="P-loop containing nucleotide triphosphate hydrolases"/>
    <property type="match status" value="1"/>
</dbReference>
<name>A0ABV5BYJ1_9BACL</name>
<protein>
    <submittedName>
        <fullName evidence="2">ATP/GTP-binding protein</fullName>
    </submittedName>
</protein>
<dbReference type="InterPro" id="IPR003959">
    <property type="entry name" value="ATPase_AAA_core"/>
</dbReference>
<organism evidence="2 3">
    <name type="scientific">Paenibacillus medicaginis</name>
    <dbReference type="NCBI Taxonomy" id="1470560"/>
    <lineage>
        <taxon>Bacteria</taxon>
        <taxon>Bacillati</taxon>
        <taxon>Bacillota</taxon>
        <taxon>Bacilli</taxon>
        <taxon>Bacillales</taxon>
        <taxon>Paenibacillaceae</taxon>
        <taxon>Paenibacillus</taxon>
    </lineage>
</organism>
<evidence type="ECO:0000259" key="1">
    <source>
        <dbReference type="Pfam" id="PF13304"/>
    </source>
</evidence>